<dbReference type="InterPro" id="IPR043129">
    <property type="entry name" value="ATPase_NBD"/>
</dbReference>
<name>A0ABW4VZ90_9BACI</name>
<dbReference type="InterPro" id="IPR002731">
    <property type="entry name" value="ATPase_BadF"/>
</dbReference>
<dbReference type="InterPro" id="IPR052519">
    <property type="entry name" value="Euk-type_GlcNAc_Kinase"/>
</dbReference>
<gene>
    <name evidence="2" type="ORF">ACFSJF_11580</name>
</gene>
<evidence type="ECO:0000313" key="2">
    <source>
        <dbReference type="EMBL" id="MFD2044912.1"/>
    </source>
</evidence>
<dbReference type="PANTHER" id="PTHR43190">
    <property type="entry name" value="N-ACETYL-D-GLUCOSAMINE KINASE"/>
    <property type="match status" value="1"/>
</dbReference>
<protein>
    <submittedName>
        <fullName evidence="2">N-acetylglucosamine kinase</fullName>
    </submittedName>
</protein>
<reference evidence="3" key="1">
    <citation type="journal article" date="2019" name="Int. J. Syst. Evol. Microbiol.">
        <title>The Global Catalogue of Microorganisms (GCM) 10K type strain sequencing project: providing services to taxonomists for standard genome sequencing and annotation.</title>
        <authorList>
            <consortium name="The Broad Institute Genomics Platform"/>
            <consortium name="The Broad Institute Genome Sequencing Center for Infectious Disease"/>
            <person name="Wu L."/>
            <person name="Ma J."/>
        </authorList>
    </citation>
    <scope>NUCLEOTIDE SEQUENCE [LARGE SCALE GENOMIC DNA]</scope>
    <source>
        <strain evidence="3">R28</strain>
    </source>
</reference>
<dbReference type="PANTHER" id="PTHR43190:SF3">
    <property type="entry name" value="N-ACETYL-D-GLUCOSAMINE KINASE"/>
    <property type="match status" value="1"/>
</dbReference>
<dbReference type="Gene3D" id="3.30.420.40">
    <property type="match status" value="2"/>
</dbReference>
<sequence length="318" mass="34248">MYVLGIDGGGTKTKGVISNSKGEILAEATVGATNPNSVAKPDLELELAKLIETLYLHNRELFPQIKRVFAGMSGVDHITARKGMEQVISKVLPNSIPVTVHNDAITALYSGTFGKPGIVQIGGTGSITFGLNKDGNLERVGGWGYLLGEKGSGYALGSQGLEAAFSAYDGLGSRTELTRLFQDHFNVEKLPDIIHSIYQAKNQKERIASLSKLVVEAADTGDSVSQKIIENNASYIGKAIVCLINRLFSSMEEVVPVVLTGGLFNRLDLFQGGMEQEFQLHGRKVKLIKPKIEPVGGAVVAALLEENMAINEEFMRSK</sequence>
<dbReference type="Proteomes" id="UP001597383">
    <property type="component" value="Unassembled WGS sequence"/>
</dbReference>
<feature type="domain" description="ATPase BadF/BadG/BcrA/BcrD type" evidence="1">
    <location>
        <begin position="4"/>
        <end position="302"/>
    </location>
</feature>
<proteinExistence type="predicted"/>
<dbReference type="EMBL" id="JBHUHQ010000016">
    <property type="protein sequence ID" value="MFD2044912.1"/>
    <property type="molecule type" value="Genomic_DNA"/>
</dbReference>
<evidence type="ECO:0000313" key="3">
    <source>
        <dbReference type="Proteomes" id="UP001597383"/>
    </source>
</evidence>
<dbReference type="Pfam" id="PF01869">
    <property type="entry name" value="BcrAD_BadFG"/>
    <property type="match status" value="1"/>
</dbReference>
<dbReference type="SUPFAM" id="SSF53067">
    <property type="entry name" value="Actin-like ATPase domain"/>
    <property type="match status" value="2"/>
</dbReference>
<dbReference type="GO" id="GO:0016301">
    <property type="term" value="F:kinase activity"/>
    <property type="evidence" value="ECO:0007669"/>
    <property type="project" value="UniProtKB-KW"/>
</dbReference>
<dbReference type="RefSeq" id="WP_377557511.1">
    <property type="nucleotide sequence ID" value="NZ_JBHUHQ010000016.1"/>
</dbReference>
<comment type="caution">
    <text evidence="2">The sequence shown here is derived from an EMBL/GenBank/DDBJ whole genome shotgun (WGS) entry which is preliminary data.</text>
</comment>
<dbReference type="CDD" id="cd24007">
    <property type="entry name" value="ASKHA_NBD_eukNAGK-like"/>
    <property type="match status" value="1"/>
</dbReference>
<keyword evidence="3" id="KW-1185">Reference proteome</keyword>
<keyword evidence="2" id="KW-0418">Kinase</keyword>
<organism evidence="2 3">
    <name type="scientific">Ornithinibacillus salinisoli</name>
    <dbReference type="NCBI Taxonomy" id="1848459"/>
    <lineage>
        <taxon>Bacteria</taxon>
        <taxon>Bacillati</taxon>
        <taxon>Bacillota</taxon>
        <taxon>Bacilli</taxon>
        <taxon>Bacillales</taxon>
        <taxon>Bacillaceae</taxon>
        <taxon>Ornithinibacillus</taxon>
    </lineage>
</organism>
<accession>A0ABW4VZ90</accession>
<evidence type="ECO:0000259" key="1">
    <source>
        <dbReference type="Pfam" id="PF01869"/>
    </source>
</evidence>
<keyword evidence="2" id="KW-0808">Transferase</keyword>